<dbReference type="InterPro" id="IPR001128">
    <property type="entry name" value="Cyt_P450"/>
</dbReference>
<accession>A0AAP0N746</accession>
<dbReference type="Pfam" id="PF00067">
    <property type="entry name" value="p450"/>
    <property type="match status" value="1"/>
</dbReference>
<dbReference type="PANTHER" id="PTHR47950:SF44">
    <property type="entry name" value="CYTOCHROME P450, FAMILY 76, SUBFAMILY C, POLYPEPTIDE 5-RELATED"/>
    <property type="match status" value="1"/>
</dbReference>
<dbReference type="InterPro" id="IPR002401">
    <property type="entry name" value="Cyt_P450_E_grp-I"/>
</dbReference>
<keyword evidence="7" id="KW-1185">Reference proteome</keyword>
<evidence type="ECO:0000256" key="5">
    <source>
        <dbReference type="PIRSR" id="PIRSR602401-1"/>
    </source>
</evidence>
<dbReference type="SUPFAM" id="SSF48264">
    <property type="entry name" value="Cytochrome P450"/>
    <property type="match status" value="1"/>
</dbReference>
<organism evidence="6 7">
    <name type="scientific">Liquidambar formosana</name>
    <name type="common">Formosan gum</name>
    <dbReference type="NCBI Taxonomy" id="63359"/>
    <lineage>
        <taxon>Eukaryota</taxon>
        <taxon>Viridiplantae</taxon>
        <taxon>Streptophyta</taxon>
        <taxon>Embryophyta</taxon>
        <taxon>Tracheophyta</taxon>
        <taxon>Spermatophyta</taxon>
        <taxon>Magnoliopsida</taxon>
        <taxon>eudicotyledons</taxon>
        <taxon>Gunneridae</taxon>
        <taxon>Pentapetalae</taxon>
        <taxon>Saxifragales</taxon>
        <taxon>Altingiaceae</taxon>
        <taxon>Liquidambar</taxon>
    </lineage>
</organism>
<dbReference type="GO" id="GO:0005506">
    <property type="term" value="F:iron ion binding"/>
    <property type="evidence" value="ECO:0007669"/>
    <property type="project" value="InterPro"/>
</dbReference>
<dbReference type="Proteomes" id="UP001415857">
    <property type="component" value="Unassembled WGS sequence"/>
</dbReference>
<dbReference type="GO" id="GO:0016705">
    <property type="term" value="F:oxidoreductase activity, acting on paired donors, with incorporation or reduction of molecular oxygen"/>
    <property type="evidence" value="ECO:0007669"/>
    <property type="project" value="InterPro"/>
</dbReference>
<feature type="binding site" description="axial binding residue" evidence="5">
    <location>
        <position position="374"/>
    </location>
    <ligand>
        <name>heme</name>
        <dbReference type="ChEBI" id="CHEBI:30413"/>
    </ligand>
    <ligandPart>
        <name>Fe</name>
        <dbReference type="ChEBI" id="CHEBI:18248"/>
    </ligandPart>
</feature>
<comment type="similarity">
    <text evidence="1">Belongs to the cytochrome P450 family.</text>
</comment>
<keyword evidence="5" id="KW-0349">Heme</keyword>
<protein>
    <recommendedName>
        <fullName evidence="8">Cytochrome P450</fullName>
    </recommendedName>
</protein>
<dbReference type="GO" id="GO:0004497">
    <property type="term" value="F:monooxygenase activity"/>
    <property type="evidence" value="ECO:0007669"/>
    <property type="project" value="InterPro"/>
</dbReference>
<dbReference type="EMBL" id="JBBPBK010000290">
    <property type="protein sequence ID" value="KAK9265864.1"/>
    <property type="molecule type" value="Genomic_DNA"/>
</dbReference>
<keyword evidence="2 5" id="KW-0479">Metal-binding</keyword>
<gene>
    <name evidence="6" type="ORF">L1049_017786</name>
</gene>
<dbReference type="Gene3D" id="1.10.630.10">
    <property type="entry name" value="Cytochrome P450"/>
    <property type="match status" value="1"/>
</dbReference>
<evidence type="ECO:0000313" key="7">
    <source>
        <dbReference type="Proteomes" id="UP001415857"/>
    </source>
</evidence>
<evidence type="ECO:0008006" key="8">
    <source>
        <dbReference type="Google" id="ProtNLM"/>
    </source>
</evidence>
<dbReference type="PANTHER" id="PTHR47950">
    <property type="entry name" value="CYTOCHROME P450, FAMILY 76, SUBFAMILY C, POLYPEPTIDE 5-RELATED"/>
    <property type="match status" value="1"/>
</dbReference>
<keyword evidence="3" id="KW-0560">Oxidoreductase</keyword>
<keyword evidence="4 5" id="KW-0408">Iron</keyword>
<dbReference type="AlphaFoldDB" id="A0AAP0N746"/>
<reference evidence="6 7" key="1">
    <citation type="journal article" date="2024" name="Plant J.">
        <title>Genome sequences and population genomics reveal climatic adaptation and genomic divergence between two closely related sweetgum species.</title>
        <authorList>
            <person name="Xu W.Q."/>
            <person name="Ren C.Q."/>
            <person name="Zhang X.Y."/>
            <person name="Comes H.P."/>
            <person name="Liu X.H."/>
            <person name="Li Y.G."/>
            <person name="Kettle C.J."/>
            <person name="Jalonen R."/>
            <person name="Gaisberger H."/>
            <person name="Ma Y.Z."/>
            <person name="Qiu Y.X."/>
        </authorList>
    </citation>
    <scope>NUCLEOTIDE SEQUENCE [LARGE SCALE GENOMIC DNA]</scope>
    <source>
        <strain evidence="6">Hangzhou</strain>
    </source>
</reference>
<dbReference type="GO" id="GO:0020037">
    <property type="term" value="F:heme binding"/>
    <property type="evidence" value="ECO:0007669"/>
    <property type="project" value="InterPro"/>
</dbReference>
<proteinExistence type="inferred from homology"/>
<dbReference type="CDD" id="cd11073">
    <property type="entry name" value="CYP76-like"/>
    <property type="match status" value="1"/>
</dbReference>
<name>A0AAP0N746_LIQFO</name>
<evidence type="ECO:0000256" key="2">
    <source>
        <dbReference type="ARBA" id="ARBA00022723"/>
    </source>
</evidence>
<evidence type="ECO:0000256" key="1">
    <source>
        <dbReference type="ARBA" id="ARBA00010617"/>
    </source>
</evidence>
<evidence type="ECO:0000313" key="6">
    <source>
        <dbReference type="EMBL" id="KAK9265864.1"/>
    </source>
</evidence>
<dbReference type="FunFam" id="1.10.630.10:FF:000007">
    <property type="entry name" value="Cytochrome P450 76C4"/>
    <property type="match status" value="1"/>
</dbReference>
<comment type="caution">
    <text evidence="6">The sequence shown here is derived from an EMBL/GenBank/DDBJ whole genome shotgun (WGS) entry which is preliminary data.</text>
</comment>
<comment type="cofactor">
    <cofactor evidence="5">
        <name>heme</name>
        <dbReference type="ChEBI" id="CHEBI:30413"/>
    </cofactor>
</comment>
<dbReference type="InterPro" id="IPR036396">
    <property type="entry name" value="Cyt_P450_sf"/>
</dbReference>
<dbReference type="PRINTS" id="PR00385">
    <property type="entry name" value="P450"/>
</dbReference>
<dbReference type="PRINTS" id="PR00463">
    <property type="entry name" value="EP450I"/>
</dbReference>
<evidence type="ECO:0000256" key="4">
    <source>
        <dbReference type="ARBA" id="ARBA00023004"/>
    </source>
</evidence>
<evidence type="ECO:0000256" key="3">
    <source>
        <dbReference type="ARBA" id="ARBA00023002"/>
    </source>
</evidence>
<sequence length="432" mass="49197">MTLRLGSVTTIVASSPETAKEILHKHDQTFSGRSVPDAVSAQPNPEGTLAWTPGDQRWRNRRRICNTQMFNNQRLDSLQHLRHEKVGQLIAHIRKHCELGRPVDIGQLAFATSLNLVSNTIFSIDLVDQDFNSAQEFKDLVWRIMEDAGKPNLSDYFPILRPFDLQGVRRHILSSYRRMHEIFDDIIGTRLKARASDKMSRTGDFLDVLLDQCEEEGSDFNLQNIKPLILDLFIAGSDTSAITTEWAMAELLRKPHVMHKARNELVEIIGTRQSVKESDVDRLPYLQAVVKETLRLHPAAPLLLPYKAQNEVEVCGFTIPKDSKVFVNGWAIGRDERYWEDPFSFLPERFLGSKLDFRGQDFEYIPFGAGRRICTGLPLAVRMVHLMLASLIHSFNWKLPIGTNPHDIDMTEQFGVTLKKAIPVHAIPVVEE</sequence>